<comment type="caution">
    <text evidence="2">The sequence shown here is derived from an EMBL/GenBank/DDBJ whole genome shotgun (WGS) entry which is preliminary data.</text>
</comment>
<dbReference type="Pfam" id="PF07045">
    <property type="entry name" value="DUF1330"/>
    <property type="match status" value="1"/>
</dbReference>
<feature type="domain" description="DUF1330" evidence="1">
    <location>
        <begin position="3"/>
        <end position="94"/>
    </location>
</feature>
<keyword evidence="3" id="KW-1185">Reference proteome</keyword>
<dbReference type="Gene3D" id="3.30.70.100">
    <property type="match status" value="1"/>
</dbReference>
<reference evidence="2 3" key="1">
    <citation type="submission" date="2020-07" db="EMBL/GenBank/DDBJ databases">
        <title>Taxonomic revisions and descriptions of new bacterial species based on genomic comparisons in the high-G+C-content subgroup of the family Alcaligenaceae.</title>
        <authorList>
            <person name="Szabo A."/>
            <person name="Felfoldi T."/>
        </authorList>
    </citation>
    <scope>NUCLEOTIDE SEQUENCE [LARGE SCALE GENOMIC DNA]</scope>
    <source>
        <strain evidence="2 3">DSM 25667</strain>
    </source>
</reference>
<name>A0A853H148_9BURK</name>
<dbReference type="OrthoDB" id="516779at2"/>
<organism evidence="2 3">
    <name type="scientific">Pollutimonas harenae</name>
    <dbReference type="NCBI Taxonomy" id="657015"/>
    <lineage>
        <taxon>Bacteria</taxon>
        <taxon>Pseudomonadati</taxon>
        <taxon>Pseudomonadota</taxon>
        <taxon>Betaproteobacteria</taxon>
        <taxon>Burkholderiales</taxon>
        <taxon>Alcaligenaceae</taxon>
        <taxon>Pollutimonas</taxon>
    </lineage>
</organism>
<evidence type="ECO:0000313" key="3">
    <source>
        <dbReference type="Proteomes" id="UP000554144"/>
    </source>
</evidence>
<dbReference type="Proteomes" id="UP000554144">
    <property type="component" value="Unassembled WGS sequence"/>
</dbReference>
<accession>A0A853H148</accession>
<dbReference type="InterPro" id="IPR011008">
    <property type="entry name" value="Dimeric_a/b-barrel"/>
</dbReference>
<evidence type="ECO:0000313" key="2">
    <source>
        <dbReference type="EMBL" id="NYT85479.1"/>
    </source>
</evidence>
<dbReference type="PANTHER" id="PTHR41521">
    <property type="match status" value="1"/>
</dbReference>
<dbReference type="PANTHER" id="PTHR41521:SF4">
    <property type="entry name" value="BLR0684 PROTEIN"/>
    <property type="match status" value="1"/>
</dbReference>
<dbReference type="EMBL" id="JACCEV010000002">
    <property type="protein sequence ID" value="NYT85479.1"/>
    <property type="molecule type" value="Genomic_DNA"/>
</dbReference>
<protein>
    <submittedName>
        <fullName evidence="2">DUF1330 domain-containing protein</fullName>
    </submittedName>
</protein>
<proteinExistence type="predicted"/>
<gene>
    <name evidence="2" type="ORF">H0A62_07685</name>
</gene>
<dbReference type="SUPFAM" id="SSF54909">
    <property type="entry name" value="Dimeric alpha+beta barrel"/>
    <property type="match status" value="1"/>
</dbReference>
<sequence length="106" mass="11672">MPAYAVGIINETRLSGAIRDYLEHIDATLQPYLGRFIIHGGPYLPLEGEPTGDLIVIEFPSLELASSWYDSPDYRAIKPLRMENSVGIVFLAPGVPPAHRAIDILV</sequence>
<dbReference type="AlphaFoldDB" id="A0A853H148"/>
<evidence type="ECO:0000259" key="1">
    <source>
        <dbReference type="Pfam" id="PF07045"/>
    </source>
</evidence>
<dbReference type="InterPro" id="IPR010753">
    <property type="entry name" value="DUF1330"/>
</dbReference>